<keyword evidence="4" id="KW-1185">Reference proteome</keyword>
<feature type="compositionally biased region" description="Pro residues" evidence="1">
    <location>
        <begin position="558"/>
        <end position="568"/>
    </location>
</feature>
<evidence type="ECO:0000259" key="2">
    <source>
        <dbReference type="PROSITE" id="PS50093"/>
    </source>
</evidence>
<dbReference type="EMBL" id="JAPMOU010000057">
    <property type="protein sequence ID" value="MDE1465256.1"/>
    <property type="molecule type" value="Genomic_DNA"/>
</dbReference>
<dbReference type="Proteomes" id="UP001528823">
    <property type="component" value="Unassembled WGS sequence"/>
</dbReference>
<feature type="compositionally biased region" description="Pro residues" evidence="1">
    <location>
        <begin position="358"/>
        <end position="376"/>
    </location>
</feature>
<dbReference type="CDD" id="cd00146">
    <property type="entry name" value="PKD"/>
    <property type="match status" value="1"/>
</dbReference>
<dbReference type="Pfam" id="PF18911">
    <property type="entry name" value="PKD_4"/>
    <property type="match status" value="1"/>
</dbReference>
<feature type="compositionally biased region" description="Acidic residues" evidence="1">
    <location>
        <begin position="121"/>
        <end position="133"/>
    </location>
</feature>
<organism evidence="3 4">
    <name type="scientific">Spartinivicinus poritis</name>
    <dbReference type="NCBI Taxonomy" id="2994640"/>
    <lineage>
        <taxon>Bacteria</taxon>
        <taxon>Pseudomonadati</taxon>
        <taxon>Pseudomonadota</taxon>
        <taxon>Gammaproteobacteria</taxon>
        <taxon>Oceanospirillales</taxon>
        <taxon>Zooshikellaceae</taxon>
        <taxon>Spartinivicinus</taxon>
    </lineage>
</organism>
<comment type="caution">
    <text evidence="3">The sequence shown here is derived from an EMBL/GenBank/DDBJ whole genome shotgun (WGS) entry which is preliminary data.</text>
</comment>
<feature type="region of interest" description="Disordered" evidence="1">
    <location>
        <begin position="115"/>
        <end position="134"/>
    </location>
</feature>
<feature type="compositionally biased region" description="Acidic residues" evidence="1">
    <location>
        <begin position="589"/>
        <end position="599"/>
    </location>
</feature>
<feature type="region of interest" description="Disordered" evidence="1">
    <location>
        <begin position="453"/>
        <end position="473"/>
    </location>
</feature>
<feature type="compositionally biased region" description="Polar residues" evidence="1">
    <location>
        <begin position="454"/>
        <end position="470"/>
    </location>
</feature>
<feature type="region of interest" description="Disordered" evidence="1">
    <location>
        <begin position="492"/>
        <end position="614"/>
    </location>
</feature>
<dbReference type="InterPro" id="IPR013783">
    <property type="entry name" value="Ig-like_fold"/>
</dbReference>
<dbReference type="PROSITE" id="PS50093">
    <property type="entry name" value="PKD"/>
    <property type="match status" value="1"/>
</dbReference>
<feature type="domain" description="PKD" evidence="2">
    <location>
        <begin position="34"/>
        <end position="120"/>
    </location>
</feature>
<proteinExistence type="predicted"/>
<dbReference type="SUPFAM" id="SSF49299">
    <property type="entry name" value="PKD domain"/>
    <property type="match status" value="1"/>
</dbReference>
<evidence type="ECO:0000313" key="4">
    <source>
        <dbReference type="Proteomes" id="UP001528823"/>
    </source>
</evidence>
<feature type="compositionally biased region" description="Pro residues" evidence="1">
    <location>
        <begin position="600"/>
        <end position="614"/>
    </location>
</feature>
<dbReference type="PROSITE" id="PS51257">
    <property type="entry name" value="PROKAR_LIPOPROTEIN"/>
    <property type="match status" value="1"/>
</dbReference>
<protein>
    <submittedName>
        <fullName evidence="3">PKD domain-containing protein</fullName>
    </submittedName>
</protein>
<gene>
    <name evidence="3" type="ORF">ORQ98_25150</name>
</gene>
<accession>A0ABT5UGX9</accession>
<feature type="region of interest" description="Disordered" evidence="1">
    <location>
        <begin position="322"/>
        <end position="389"/>
    </location>
</feature>
<sequence length="614" mass="66467">MMTPKFAKTLLYSACVMVLTGCPGDDDDKPNPPGNKKPVAKFSHSCSELSCSFDASASSDPDGNITQYSWNFGDSMKGDGATANHSYSSAGSYMVTLTVTDNKNATAEHKLEVTVNTTPDTPDDDDDDGDGDDPVGMNECENWQSKHPEWLWCDDFETTVSLTEKYGKNSVKPGKDANSLQRVETNPAHGKYALRLKADSESKNSGSFRRNFGRVPYNNSIDDLGAKPYFDEKINEVYYRFYVKYPNSTSGWPTHITRAFGVAAGSDQFGPQAFVATLSHDKSKTAVVSGEPNLLAYSGFDPKNPDSTLKTTKWDDMENLTQLGENTDPLPPVPPPPTPPEKPTLSNFAVNQVDDDIPPPPPPPGDPEPPSPPVPPDKPDGDDNNPLSKGKWHCVIVHLKLNSTTPYKANGVYEIAVDGKPYSKYTLTDLNWTGKWREYAINGIQFENSWAMAEQNSQQPTNSSLATTKPQAMEGEMESYLDALVISKKPVSCLDTSDPDDPMPPPPPPGDPDKPDDDDPVPPPPKPPGDDDDDDTPPDIPPPPPPGDPDKPDDDTPPDIPPPPPPPGDPDKPDDDGDDPGPVPPPPTPDDDDDGDLPDDIPPPLPPPTETVNL</sequence>
<dbReference type="InterPro" id="IPR000601">
    <property type="entry name" value="PKD_dom"/>
</dbReference>
<dbReference type="InterPro" id="IPR035986">
    <property type="entry name" value="PKD_dom_sf"/>
</dbReference>
<dbReference type="RefSeq" id="WP_274691567.1">
    <property type="nucleotide sequence ID" value="NZ_JAPMOU010000057.1"/>
</dbReference>
<dbReference type="Gene3D" id="2.60.120.200">
    <property type="match status" value="1"/>
</dbReference>
<feature type="compositionally biased region" description="Pro residues" evidence="1">
    <location>
        <begin position="538"/>
        <end position="547"/>
    </location>
</feature>
<feature type="compositionally biased region" description="Pro residues" evidence="1">
    <location>
        <begin position="329"/>
        <end position="342"/>
    </location>
</feature>
<dbReference type="InterPro" id="IPR022409">
    <property type="entry name" value="PKD/Chitinase_dom"/>
</dbReference>
<dbReference type="SMART" id="SM00089">
    <property type="entry name" value="PKD"/>
    <property type="match status" value="1"/>
</dbReference>
<dbReference type="Gene3D" id="2.60.40.10">
    <property type="entry name" value="Immunoglobulins"/>
    <property type="match status" value="1"/>
</dbReference>
<name>A0ABT5UGX9_9GAMM</name>
<evidence type="ECO:0000313" key="3">
    <source>
        <dbReference type="EMBL" id="MDE1465256.1"/>
    </source>
</evidence>
<evidence type="ECO:0000256" key="1">
    <source>
        <dbReference type="SAM" id="MobiDB-lite"/>
    </source>
</evidence>
<reference evidence="3 4" key="1">
    <citation type="submission" date="2022-11" db="EMBL/GenBank/DDBJ databases">
        <title>Spartinivicinus poritis sp. nov., isolated from scleractinian coral Porites lutea.</title>
        <authorList>
            <person name="Zhang G."/>
            <person name="Cai L."/>
            <person name="Wei Q."/>
        </authorList>
    </citation>
    <scope>NUCLEOTIDE SEQUENCE [LARGE SCALE GENOMIC DNA]</scope>
    <source>
        <strain evidence="3 4">A2-2</strain>
    </source>
</reference>